<dbReference type="Pfam" id="PF02932">
    <property type="entry name" value="Neur_chan_memb"/>
    <property type="match status" value="1"/>
</dbReference>
<keyword evidence="14" id="KW-1071">Ligand-gated ion channel</keyword>
<dbReference type="NCBIfam" id="TIGR00860">
    <property type="entry name" value="LIC"/>
    <property type="match status" value="1"/>
</dbReference>
<dbReference type="GO" id="GO:0022848">
    <property type="term" value="F:acetylcholine-gated monoatomic cation-selective channel activity"/>
    <property type="evidence" value="ECO:0007669"/>
    <property type="project" value="EnsemblMetazoa"/>
</dbReference>
<evidence type="ECO:0000256" key="17">
    <source>
        <dbReference type="RuleBase" id="RU000687"/>
    </source>
</evidence>
<comment type="subcellular location">
    <subcellularLocation>
        <location evidence="16">Postsynaptic cell membrane</location>
        <topology evidence="16">Multi-pass membrane protein</topology>
    </subcellularLocation>
</comment>
<evidence type="ECO:0000259" key="18">
    <source>
        <dbReference type="Pfam" id="PF02931"/>
    </source>
</evidence>
<dbReference type="GO" id="GO:0045211">
    <property type="term" value="C:postsynaptic membrane"/>
    <property type="evidence" value="ECO:0007669"/>
    <property type="project" value="UniProtKB-SubCell"/>
</dbReference>
<keyword evidence="2 17" id="KW-0813">Transport</keyword>
<dbReference type="Gene3D" id="2.70.170.10">
    <property type="entry name" value="Neurotransmitter-gated ion-channel ligand-binding domain"/>
    <property type="match status" value="1"/>
</dbReference>
<dbReference type="InterPro" id="IPR006029">
    <property type="entry name" value="Neurotrans-gated_channel_TM"/>
</dbReference>
<feature type="domain" description="Neurotransmitter-gated ion-channel transmembrane" evidence="19">
    <location>
        <begin position="244"/>
        <end position="497"/>
    </location>
</feature>
<evidence type="ECO:0000256" key="16">
    <source>
        <dbReference type="ARBA" id="ARBA00034104"/>
    </source>
</evidence>
<dbReference type="Proteomes" id="UP000024404">
    <property type="component" value="Unassembled WGS sequence"/>
</dbReference>
<keyword evidence="3" id="KW-1003">Cell membrane</keyword>
<dbReference type="OMA" id="FFSCCMI"/>
<feature type="transmembrane region" description="Helical" evidence="17">
    <location>
        <begin position="269"/>
        <end position="287"/>
    </location>
</feature>
<dbReference type="FunFam" id="2.70.170.10:FF:000016">
    <property type="entry name" value="Nicotinic acetylcholine receptor subunit"/>
    <property type="match status" value="1"/>
</dbReference>
<keyword evidence="6 17" id="KW-1133">Transmembrane helix</keyword>
<dbReference type="CDD" id="cd19051">
    <property type="entry name" value="LGIC_TM_cation"/>
    <property type="match status" value="1"/>
</dbReference>
<evidence type="ECO:0000256" key="3">
    <source>
        <dbReference type="ARBA" id="ARBA00022475"/>
    </source>
</evidence>
<dbReference type="EMBL" id="CMVM020000389">
    <property type="status" value="NOT_ANNOTATED_CDS"/>
    <property type="molecule type" value="Genomic_DNA"/>
</dbReference>
<proteinExistence type="inferred from homology"/>
<dbReference type="Gene3D" id="1.20.58.390">
    <property type="entry name" value="Neurotransmitter-gated ion-channel transmembrane domain"/>
    <property type="match status" value="2"/>
</dbReference>
<organism evidence="20 21">
    <name type="scientific">Onchocerca volvulus</name>
    <dbReference type="NCBI Taxonomy" id="6282"/>
    <lineage>
        <taxon>Eukaryota</taxon>
        <taxon>Metazoa</taxon>
        <taxon>Ecdysozoa</taxon>
        <taxon>Nematoda</taxon>
        <taxon>Chromadorea</taxon>
        <taxon>Rhabditida</taxon>
        <taxon>Spirurina</taxon>
        <taxon>Spiruromorpha</taxon>
        <taxon>Filarioidea</taxon>
        <taxon>Onchocercidae</taxon>
        <taxon>Onchocerca</taxon>
    </lineage>
</organism>
<keyword evidence="4 17" id="KW-0812">Transmembrane</keyword>
<evidence type="ECO:0000256" key="15">
    <source>
        <dbReference type="ARBA" id="ARBA00023303"/>
    </source>
</evidence>
<dbReference type="GO" id="GO:0004888">
    <property type="term" value="F:transmembrane signaling receptor activity"/>
    <property type="evidence" value="ECO:0007669"/>
    <property type="project" value="InterPro"/>
</dbReference>
<evidence type="ECO:0000256" key="13">
    <source>
        <dbReference type="ARBA" id="ARBA00023257"/>
    </source>
</evidence>
<evidence type="ECO:0008006" key="22">
    <source>
        <dbReference type="Google" id="ProtNLM"/>
    </source>
</evidence>
<reference evidence="21" key="1">
    <citation type="submission" date="2013-10" db="EMBL/GenBank/DDBJ databases">
        <title>Genome sequencing of Onchocerca volvulus.</title>
        <authorList>
            <person name="Cotton J."/>
            <person name="Tsai J."/>
            <person name="Stanley E."/>
            <person name="Tracey A."/>
            <person name="Holroyd N."/>
            <person name="Lustigman S."/>
            <person name="Berriman M."/>
        </authorList>
    </citation>
    <scope>NUCLEOTIDE SEQUENCE</scope>
</reference>
<dbReference type="InterPro" id="IPR002394">
    <property type="entry name" value="Nicotinic_acetylcholine_rcpt"/>
</dbReference>
<dbReference type="SUPFAM" id="SSF63712">
    <property type="entry name" value="Nicotinic receptor ligand binding domain-like"/>
    <property type="match status" value="1"/>
</dbReference>
<evidence type="ECO:0000256" key="2">
    <source>
        <dbReference type="ARBA" id="ARBA00022448"/>
    </source>
</evidence>
<dbReference type="InterPro" id="IPR006201">
    <property type="entry name" value="Neur_channel"/>
</dbReference>
<comment type="similarity">
    <text evidence="1">Belongs to the ligand-gated ion channel (TC 1.A.9) family. Acetylcholine receptor (TC 1.A.9.1) subfamily.</text>
</comment>
<keyword evidence="9 17" id="KW-0472">Membrane</keyword>
<evidence type="ECO:0000313" key="20">
    <source>
        <dbReference type="EnsemblMetazoa" id="OVOC12002.1"/>
    </source>
</evidence>
<dbReference type="PRINTS" id="PR00254">
    <property type="entry name" value="NICOTINICR"/>
</dbReference>
<keyword evidence="13" id="KW-0628">Postsynaptic cell membrane</keyword>
<evidence type="ECO:0000256" key="14">
    <source>
        <dbReference type="ARBA" id="ARBA00023286"/>
    </source>
</evidence>
<feature type="domain" description="Neurotransmitter-gated ion-channel ligand-binding" evidence="18">
    <location>
        <begin position="31"/>
        <end position="236"/>
    </location>
</feature>
<evidence type="ECO:0000256" key="1">
    <source>
        <dbReference type="ARBA" id="ARBA00009237"/>
    </source>
</evidence>
<dbReference type="FunFam" id="1.20.58.390:FF:000046">
    <property type="entry name" value="AcetylCholine Receptor"/>
    <property type="match status" value="1"/>
</dbReference>
<keyword evidence="10" id="KW-1015">Disulfide bond</keyword>
<keyword evidence="12" id="KW-0325">Glycoprotein</keyword>
<feature type="transmembrane region" description="Helical" evidence="17">
    <location>
        <begin position="481"/>
        <end position="504"/>
    </location>
</feature>
<keyword evidence="21" id="KW-1185">Reference proteome</keyword>
<evidence type="ECO:0000256" key="8">
    <source>
        <dbReference type="ARBA" id="ARBA00023065"/>
    </source>
</evidence>
<dbReference type="InterPro" id="IPR038050">
    <property type="entry name" value="Neuro_actylchol_rec"/>
</dbReference>
<dbReference type="PANTHER" id="PTHR18945">
    <property type="entry name" value="NEUROTRANSMITTER GATED ION CHANNEL"/>
    <property type="match status" value="1"/>
</dbReference>
<feature type="transmembrane region" description="Helical" evidence="17">
    <location>
        <begin position="299"/>
        <end position="322"/>
    </location>
</feature>
<evidence type="ECO:0000256" key="7">
    <source>
        <dbReference type="ARBA" id="ARBA00023018"/>
    </source>
</evidence>
<dbReference type="EMBL" id="CMVM020000390">
    <property type="status" value="NOT_ANNOTATED_CDS"/>
    <property type="molecule type" value="Genomic_DNA"/>
</dbReference>
<dbReference type="GO" id="GO:0042995">
    <property type="term" value="C:cell projection"/>
    <property type="evidence" value="ECO:0007669"/>
    <property type="project" value="EnsemblMetazoa"/>
</dbReference>
<keyword evidence="5" id="KW-0732">Signal</keyword>
<evidence type="ECO:0000256" key="10">
    <source>
        <dbReference type="ARBA" id="ARBA00023157"/>
    </source>
</evidence>
<dbReference type="CDD" id="cd18997">
    <property type="entry name" value="LGIC_ECD_nAChR"/>
    <property type="match status" value="1"/>
</dbReference>
<feature type="transmembrane region" description="Helical" evidence="17">
    <location>
        <begin position="6"/>
        <end position="25"/>
    </location>
</feature>
<evidence type="ECO:0000256" key="11">
    <source>
        <dbReference type="ARBA" id="ARBA00023170"/>
    </source>
</evidence>
<keyword evidence="11" id="KW-0675">Receptor</keyword>
<keyword evidence="8 17" id="KW-0406">Ion transport</keyword>
<keyword evidence="15 17" id="KW-0407">Ion channel</keyword>
<dbReference type="EnsemblMetazoa" id="OVOC12002.1">
    <property type="protein sequence ID" value="OVOC12002.1"/>
    <property type="gene ID" value="WBGene00248811"/>
</dbReference>
<evidence type="ECO:0000256" key="12">
    <source>
        <dbReference type="ARBA" id="ARBA00023180"/>
    </source>
</evidence>
<feature type="transmembrane region" description="Helical" evidence="17">
    <location>
        <begin position="237"/>
        <end position="257"/>
    </location>
</feature>
<dbReference type="SUPFAM" id="SSF90112">
    <property type="entry name" value="Neurotransmitter-gated ion-channel transmembrane pore"/>
    <property type="match status" value="1"/>
</dbReference>
<protein>
    <recommendedName>
        <fullName evidence="22">Nicotinic acetylcholine receptor alpha subunit 16</fullName>
    </recommendedName>
</protein>
<dbReference type="PRINTS" id="PR00252">
    <property type="entry name" value="NRIONCHANNEL"/>
</dbReference>
<dbReference type="InterPro" id="IPR036719">
    <property type="entry name" value="Neuro-gated_channel_TM_sf"/>
</dbReference>
<evidence type="ECO:0000256" key="6">
    <source>
        <dbReference type="ARBA" id="ARBA00022989"/>
    </source>
</evidence>
<sequence>MLQSWTNSLVRCLFLISLFAFLQLITGSYHERRLYEDLMKNYNNLERPVQNHSEPVVVYLKVSLQQIIDVDEKNQIVYVNAWLDFAWNDYKLRWDKAKYGNITDVRFPAGKIWKPDVLLYNSVDANFDSTYPTNMIVYNTGDISWIPPAIFKISCKINIEWFPFDEQRCFFKFGSWTYGGDKLDLQPGKGGFDISEYMPSGEWSLPLTTVSRTVKFYECCPEPYPDLKFYLHLRRRALYYGFNLIMPCILTTMMTLLGFTLPPDAGEKITLQITVLLSICFFLSVVSEMSPPTSEAVPLLGIFFSCCLIVVTASTVFTVYVLNLHYRTSETHEMGTLTKTLLLYWLPYLLRIHRPGVNLSWKTLPSLLPFKKPTTTHSESLIRNIKEAESSLRSNSLDVDCRVYHYMAGISNGKSPISTVVNGPILSQMNPSIDVGQEATLLILQRIYQELKMITKRMIDAEKDDAKANNWKFAAIVVDRLCFYIFTIFIIASSCGILLSPYFILK</sequence>
<dbReference type="InterPro" id="IPR018000">
    <property type="entry name" value="Neurotransmitter_ion_chnl_CS"/>
</dbReference>
<dbReference type="PROSITE" id="PS00236">
    <property type="entry name" value="NEUROTR_ION_CHANNEL"/>
    <property type="match status" value="1"/>
</dbReference>
<name>A0A8R1TLE9_ONCVO</name>
<evidence type="ECO:0000256" key="4">
    <source>
        <dbReference type="ARBA" id="ARBA00022692"/>
    </source>
</evidence>
<dbReference type="Pfam" id="PF02931">
    <property type="entry name" value="Neur_chan_LBD"/>
    <property type="match status" value="1"/>
</dbReference>
<evidence type="ECO:0000256" key="9">
    <source>
        <dbReference type="ARBA" id="ARBA00023136"/>
    </source>
</evidence>
<reference evidence="20" key="2">
    <citation type="submission" date="2022-06" db="UniProtKB">
        <authorList>
            <consortium name="EnsemblMetazoa"/>
        </authorList>
    </citation>
    <scope>IDENTIFICATION</scope>
</reference>
<accession>A0A8R1TLE9</accession>
<dbReference type="InterPro" id="IPR036734">
    <property type="entry name" value="Neur_chan_lig-bd_sf"/>
</dbReference>
<evidence type="ECO:0000256" key="5">
    <source>
        <dbReference type="ARBA" id="ARBA00022729"/>
    </source>
</evidence>
<evidence type="ECO:0000259" key="19">
    <source>
        <dbReference type="Pfam" id="PF02932"/>
    </source>
</evidence>
<dbReference type="InterPro" id="IPR006202">
    <property type="entry name" value="Neur_chan_lig-bd"/>
</dbReference>
<keyword evidence="7" id="KW-0770">Synapse</keyword>
<evidence type="ECO:0000313" key="21">
    <source>
        <dbReference type="Proteomes" id="UP000024404"/>
    </source>
</evidence>
<dbReference type="AlphaFoldDB" id="A0A8R1TLE9"/>